<feature type="domain" description="Astrovirus capsid protein inner core" evidence="5">
    <location>
        <begin position="78"/>
        <end position="266"/>
    </location>
</feature>
<sequence>MHYGGVDQKSVMAGDNAAGSGSTRPRGTLGANTRRRRRRARQRGSQRPNGSVTVRVQPNNVGNGRARVARAARAAARRVLRNEGPRAAVGQRSTIALGQVNTNTSGGVEVELTVPINPLLMREAIGPNTVGPIQMLASSYSLWKARWVRVQLKPLVGGSAVSGTIVRVSLNQSGEPGQNNWSGLGARRHIDVTPGKHGTFILEARDLPGMRQGWFDTNPNGGMGKAIGGTLEVHTYGTTVSTYQAKPFTGPLFMVEVTCHWDFANFQSQPGLLQMEVGTQTSADAEKEKATVNADAGGPIDILVDEDSKLGIATGREPAALRRVEGGQTGNTVWMIVDSAVSASAAIFPPPFSWLARAGWWFVKRVLGAPVENNGKKKVRLRVYQNFEDAQNNRPCIATSATTSTDPLPTEWTYYQLTGESTGLSPAATVPVMADVVIPEQPGPVSGNVRVLGMPITYENTNTTGYCSPEWYVYDDNATIQDGALGLLVGNKFLHINGIQYIKDPFAVQHQTAATVVVPFQMMKTIGNLWFQRSGSKHPVADVKAYSMVAFGPHGQADAWVLRLYCVMKEAVHYVWGTTGRVWKSIITVQADPDTTAGASQSNGLIPKLMLTVREMSWSGSPTRKPDHQLSSGAHILVTLIGVNKISNPSMPFEVPETAPTWAKPATATITQIDKVPEHSGFTWSPDYYHMRFEVEAASGLPTIREQDEGDVESTDEEDCAGDMDIPPPDVLHYYSTEGRRMERRLRDVIEDRQERALAVQAMKPSRPYQVYKVSLQQCLLDGCPPLSARRVAAEEARELIEAQARMTDGSGARSQLSSWSDLN</sequence>
<dbReference type="Gene3D" id="2.60.120.20">
    <property type="match status" value="1"/>
</dbReference>
<evidence type="ECO:0000313" key="6">
    <source>
        <dbReference type="EMBL" id="QFP20145.1"/>
    </source>
</evidence>
<protein>
    <submittedName>
        <fullName evidence="6">Capsid protein</fullName>
    </submittedName>
</protein>
<dbReference type="EMBL" id="MN503236">
    <property type="protein sequence ID" value="QFP20145.1"/>
    <property type="molecule type" value="Genomic_RNA"/>
</dbReference>
<evidence type="ECO:0000256" key="3">
    <source>
        <dbReference type="ARBA" id="ARBA00022844"/>
    </source>
</evidence>
<accession>A0A5J6YFK1</accession>
<dbReference type="Pfam" id="PF03115">
    <property type="entry name" value="Astro_capsid_N"/>
    <property type="match status" value="1"/>
</dbReference>
<feature type="compositionally biased region" description="Polar residues" evidence="4">
    <location>
        <begin position="813"/>
        <end position="824"/>
    </location>
</feature>
<reference evidence="6" key="1">
    <citation type="submission" date="2019-09" db="EMBL/GenBank/DDBJ databases">
        <title>Identification of Mouse Astrovirus 2 from mouse fecal sample and mouse cell line.</title>
        <authorList>
            <person name="Wang C."/>
            <person name="Momtsios P."/>
            <person name="Ricart Arbona R.J."/>
            <person name="Lipman N.S."/>
            <person name="Henderson K.S."/>
        </authorList>
    </citation>
    <scope>NUCLEOTIDE SEQUENCE</scope>
    <source>
        <strain evidence="6">WCM1/NY/USA/2018</strain>
    </source>
</reference>
<feature type="region of interest" description="Disordered" evidence="4">
    <location>
        <begin position="707"/>
        <end position="729"/>
    </location>
</feature>
<evidence type="ECO:0000256" key="4">
    <source>
        <dbReference type="SAM" id="MobiDB-lite"/>
    </source>
</evidence>
<evidence type="ECO:0000256" key="2">
    <source>
        <dbReference type="ARBA" id="ARBA00022561"/>
    </source>
</evidence>
<comment type="subcellular location">
    <subcellularLocation>
        <location evidence="1">Virion</location>
    </subcellularLocation>
</comment>
<dbReference type="GO" id="GO:0019028">
    <property type="term" value="C:viral capsid"/>
    <property type="evidence" value="ECO:0007669"/>
    <property type="project" value="UniProtKB-KW"/>
</dbReference>
<dbReference type="InterPro" id="IPR004337">
    <property type="entry name" value="Astro_capsid_N"/>
</dbReference>
<feature type="compositionally biased region" description="Basic residues" evidence="4">
    <location>
        <begin position="33"/>
        <end position="44"/>
    </location>
</feature>
<evidence type="ECO:0000259" key="5">
    <source>
        <dbReference type="Pfam" id="PF03115"/>
    </source>
</evidence>
<feature type="compositionally biased region" description="Polar residues" evidence="4">
    <location>
        <begin position="48"/>
        <end position="62"/>
    </location>
</feature>
<evidence type="ECO:0000256" key="1">
    <source>
        <dbReference type="ARBA" id="ARBA00004328"/>
    </source>
</evidence>
<proteinExistence type="predicted"/>
<dbReference type="InterPro" id="IPR029053">
    <property type="entry name" value="Viral_coat"/>
</dbReference>
<name>A0A5J6YFK1_9VIRU</name>
<keyword evidence="2" id="KW-0167">Capsid protein</keyword>
<gene>
    <name evidence="6" type="primary">OFR2</name>
</gene>
<organism evidence="6">
    <name type="scientific">Murine astrovirus 2</name>
    <dbReference type="NCBI Taxonomy" id="2171380"/>
    <lineage>
        <taxon>Viruses</taxon>
        <taxon>Riboviria</taxon>
        <taxon>Orthornavirae</taxon>
        <taxon>Pisuviricota</taxon>
        <taxon>Stelpaviricetes</taxon>
        <taxon>Stellavirales</taxon>
        <taxon>Astroviridae</taxon>
    </lineage>
</organism>
<feature type="region of interest" description="Disordered" evidence="4">
    <location>
        <begin position="1"/>
        <end position="63"/>
    </location>
</feature>
<feature type="compositionally biased region" description="Acidic residues" evidence="4">
    <location>
        <begin position="708"/>
        <end position="722"/>
    </location>
</feature>
<feature type="region of interest" description="Disordered" evidence="4">
    <location>
        <begin position="805"/>
        <end position="824"/>
    </location>
</feature>
<keyword evidence="3" id="KW-0946">Virion</keyword>